<keyword evidence="1 3" id="KW-0378">Hydrolase</keyword>
<protein>
    <submittedName>
        <fullName evidence="3">NTP pyrophosphohydrolase</fullName>
    </submittedName>
</protein>
<dbReference type="OrthoDB" id="67499at2"/>
<dbReference type="InterPro" id="IPR020084">
    <property type="entry name" value="NUDIX_hydrolase_CS"/>
</dbReference>
<dbReference type="PROSITE" id="PS51462">
    <property type="entry name" value="NUDIX"/>
    <property type="match status" value="1"/>
</dbReference>
<accession>A0A0W7WRR4</accession>
<evidence type="ECO:0000256" key="1">
    <source>
        <dbReference type="ARBA" id="ARBA00022801"/>
    </source>
</evidence>
<comment type="caution">
    <text evidence="3">The sequence shown here is derived from an EMBL/GenBank/DDBJ whole genome shotgun (WGS) entry which is preliminary data.</text>
</comment>
<keyword evidence="4" id="KW-1185">Reference proteome</keyword>
<dbReference type="SUPFAM" id="SSF55811">
    <property type="entry name" value="Nudix"/>
    <property type="match status" value="1"/>
</dbReference>
<evidence type="ECO:0000259" key="2">
    <source>
        <dbReference type="PROSITE" id="PS51462"/>
    </source>
</evidence>
<dbReference type="STRING" id="1765722.AT728_38455"/>
<dbReference type="InterPro" id="IPR015797">
    <property type="entry name" value="NUDIX_hydrolase-like_dom_sf"/>
</dbReference>
<dbReference type="Gene3D" id="3.90.79.10">
    <property type="entry name" value="Nucleoside Triphosphate Pyrophosphohydrolase"/>
    <property type="match status" value="1"/>
</dbReference>
<gene>
    <name evidence="3" type="ORF">AT728_38455</name>
</gene>
<proteinExistence type="predicted"/>
<dbReference type="InterPro" id="IPR000086">
    <property type="entry name" value="NUDIX_hydrolase_dom"/>
</dbReference>
<organism evidence="3 4">
    <name type="scientific">Streptomyces silvensis</name>
    <dbReference type="NCBI Taxonomy" id="1765722"/>
    <lineage>
        <taxon>Bacteria</taxon>
        <taxon>Bacillati</taxon>
        <taxon>Actinomycetota</taxon>
        <taxon>Actinomycetes</taxon>
        <taxon>Kitasatosporales</taxon>
        <taxon>Streptomycetaceae</taxon>
        <taxon>Streptomyces</taxon>
    </lineage>
</organism>
<dbReference type="Pfam" id="PF00293">
    <property type="entry name" value="NUDIX"/>
    <property type="match status" value="1"/>
</dbReference>
<dbReference type="GO" id="GO:0016787">
    <property type="term" value="F:hydrolase activity"/>
    <property type="evidence" value="ECO:0007669"/>
    <property type="project" value="UniProtKB-KW"/>
</dbReference>
<evidence type="ECO:0000313" key="4">
    <source>
        <dbReference type="Proteomes" id="UP000054804"/>
    </source>
</evidence>
<name>A0A0W7WRR4_9ACTN</name>
<feature type="domain" description="Nudix hydrolase" evidence="2">
    <location>
        <begin position="59"/>
        <end position="187"/>
    </location>
</feature>
<evidence type="ECO:0000313" key="3">
    <source>
        <dbReference type="EMBL" id="KUF13254.1"/>
    </source>
</evidence>
<dbReference type="PROSITE" id="PS00893">
    <property type="entry name" value="NUDIX_BOX"/>
    <property type="match status" value="1"/>
</dbReference>
<dbReference type="Proteomes" id="UP000054804">
    <property type="component" value="Unassembled WGS sequence"/>
</dbReference>
<sequence>MTRWGSSRGSERSSPLSGRLGRVSVGSAIVCIVDELVECVDAQDRVLGVVSRRDAVREGRLHRVGVVVGRDRRGRFLVHRRAEQLSRYPGHYELGVGGAAGVGESYEQAAARELSEELGVRAAVRFRFKFLNRAGLSPHWLGVCDAVLPEIGACDPGEVAWHTWLTEPELRRVLQQWTFTPDSQEIFGRYLAGRAAPALSWERCS</sequence>
<dbReference type="PANTHER" id="PTHR10885">
    <property type="entry name" value="ISOPENTENYL-DIPHOSPHATE DELTA-ISOMERASE"/>
    <property type="match status" value="1"/>
</dbReference>
<dbReference type="AlphaFoldDB" id="A0A0W7WRR4"/>
<dbReference type="PANTHER" id="PTHR10885:SF0">
    <property type="entry name" value="ISOPENTENYL-DIPHOSPHATE DELTA-ISOMERASE"/>
    <property type="match status" value="1"/>
</dbReference>
<reference evidence="3 4" key="1">
    <citation type="submission" date="2015-12" db="EMBL/GenBank/DDBJ databases">
        <title>Draft genome sequence of Streptomyces silvensis ATCC 53525, a producer of novel hormone antagonists.</title>
        <authorList>
            <person name="Johnston C.W."/>
            <person name="Li Y."/>
            <person name="Magarvey N.A."/>
        </authorList>
    </citation>
    <scope>NUCLEOTIDE SEQUENCE [LARGE SCALE GENOMIC DNA]</scope>
    <source>
        <strain evidence="3 4">ATCC 53525</strain>
    </source>
</reference>
<dbReference type="EMBL" id="LOCL01000079">
    <property type="protein sequence ID" value="KUF13254.1"/>
    <property type="molecule type" value="Genomic_DNA"/>
</dbReference>